<keyword evidence="3" id="KW-1185">Reference proteome</keyword>
<dbReference type="Pfam" id="PF02493">
    <property type="entry name" value="MORN"/>
    <property type="match status" value="2"/>
</dbReference>
<evidence type="ECO:0000313" key="2">
    <source>
        <dbReference type="EMBL" id="OMJ70308.1"/>
    </source>
</evidence>
<reference evidence="2 3" key="1">
    <citation type="submission" date="2016-11" db="EMBL/GenBank/DDBJ databases">
        <title>The macronuclear genome of Stentor coeruleus: a giant cell with tiny introns.</title>
        <authorList>
            <person name="Slabodnick M."/>
            <person name="Ruby J.G."/>
            <person name="Reiff S.B."/>
            <person name="Swart E.C."/>
            <person name="Gosai S."/>
            <person name="Prabakaran S."/>
            <person name="Witkowska E."/>
            <person name="Larue G.E."/>
            <person name="Fisher S."/>
            <person name="Freeman R.M."/>
            <person name="Gunawardena J."/>
            <person name="Chu W."/>
            <person name="Stover N.A."/>
            <person name="Gregory B.D."/>
            <person name="Nowacki M."/>
            <person name="Derisi J."/>
            <person name="Roy S.W."/>
            <person name="Marshall W.F."/>
            <person name="Sood P."/>
        </authorList>
    </citation>
    <scope>NUCLEOTIDE SEQUENCE [LARGE SCALE GENOMIC DNA]</scope>
    <source>
        <strain evidence="2">WM001</strain>
    </source>
</reference>
<organism evidence="2 3">
    <name type="scientific">Stentor coeruleus</name>
    <dbReference type="NCBI Taxonomy" id="5963"/>
    <lineage>
        <taxon>Eukaryota</taxon>
        <taxon>Sar</taxon>
        <taxon>Alveolata</taxon>
        <taxon>Ciliophora</taxon>
        <taxon>Postciliodesmatophora</taxon>
        <taxon>Heterotrichea</taxon>
        <taxon>Heterotrichida</taxon>
        <taxon>Stentoridae</taxon>
        <taxon>Stentor</taxon>
    </lineage>
</organism>
<dbReference type="Proteomes" id="UP000187209">
    <property type="component" value="Unassembled WGS sequence"/>
</dbReference>
<sequence length="73" mass="8368">MVGFWADGKMMKGKWIFPNGGFYEGQFDHNQPKGNGTWKFGNGNHVSGEYIQTILPSEDEEKMDITLAWVSRR</sequence>
<dbReference type="SUPFAM" id="SSF82185">
    <property type="entry name" value="Histone H3 K4-specific methyltransferase SET7/9 N-terminal domain"/>
    <property type="match status" value="1"/>
</dbReference>
<dbReference type="OrthoDB" id="270720at2759"/>
<evidence type="ECO:0000256" key="1">
    <source>
        <dbReference type="ARBA" id="ARBA00022737"/>
    </source>
</evidence>
<keyword evidence="1" id="KW-0677">Repeat</keyword>
<dbReference type="InterPro" id="IPR003409">
    <property type="entry name" value="MORN"/>
</dbReference>
<gene>
    <name evidence="2" type="ORF">SteCoe_31751</name>
</gene>
<name>A0A1R2B0M5_9CILI</name>
<protein>
    <recommendedName>
        <fullName evidence="4">MORN repeat-containing protein 5</fullName>
    </recommendedName>
</protein>
<evidence type="ECO:0000313" key="3">
    <source>
        <dbReference type="Proteomes" id="UP000187209"/>
    </source>
</evidence>
<proteinExistence type="predicted"/>
<evidence type="ECO:0008006" key="4">
    <source>
        <dbReference type="Google" id="ProtNLM"/>
    </source>
</evidence>
<dbReference type="EMBL" id="MPUH01001101">
    <property type="protein sequence ID" value="OMJ70308.1"/>
    <property type="molecule type" value="Genomic_DNA"/>
</dbReference>
<comment type="caution">
    <text evidence="2">The sequence shown here is derived from an EMBL/GenBank/DDBJ whole genome shotgun (WGS) entry which is preliminary data.</text>
</comment>
<accession>A0A1R2B0M5</accession>
<dbReference type="AlphaFoldDB" id="A0A1R2B0M5"/>